<protein>
    <recommendedName>
        <fullName evidence="1">Cyclin N-terminal domain-containing protein</fullName>
    </recommendedName>
</protein>
<dbReference type="InterPro" id="IPR036915">
    <property type="entry name" value="Cyclin-like_sf"/>
</dbReference>
<dbReference type="VEuPathDB" id="MicrosporidiaDB:TUBRATIS_29300"/>
<dbReference type="InterPro" id="IPR006671">
    <property type="entry name" value="Cyclin_N"/>
</dbReference>
<dbReference type="OrthoDB" id="2187915at2759"/>
<reference evidence="2 3" key="1">
    <citation type="submission" date="2018-10" db="EMBL/GenBank/DDBJ databases">
        <title>Draft genome sequence of the microsporidian Tubulinosema ratisbonensis.</title>
        <authorList>
            <person name="Polonais V."/>
            <person name="Peyretaillade E."/>
            <person name="Niehus S."/>
            <person name="Wawrzyniak I."/>
            <person name="Franchet A."/>
            <person name="Gaspin C."/>
            <person name="Reichstadt M."/>
            <person name="Belser C."/>
            <person name="Labadie K."/>
            <person name="Delbac F."/>
            <person name="Ferrandon D."/>
        </authorList>
    </citation>
    <scope>NUCLEOTIDE SEQUENCE [LARGE SCALE GENOMIC DNA]</scope>
    <source>
        <strain evidence="2 3">Franzen</strain>
    </source>
</reference>
<dbReference type="AlphaFoldDB" id="A0A437AHK1"/>
<dbReference type="Pfam" id="PF00134">
    <property type="entry name" value="Cyclin_N"/>
    <property type="match status" value="1"/>
</dbReference>
<sequence length="221" mass="26403">MEYNDLKNLIIEQNLGIKNLVKKGPMMITNCKSKIDLINQVTNKYNRIREKEEKVTQENKESEHLRYPLSKKYPKIEQTDTFLLSNDFKRRLIYDAFLTFLSKIKTGLENWKYFLLTDKFINYSTDLLITALIIYKRFINESKEEMNDLSCFIKTFLGCILIASKFTDDFSFYTEDFIKNWDADPVSIYYTETNILNTLDFNINVKESECKWVIKHIRKIK</sequence>
<organism evidence="2 3">
    <name type="scientific">Tubulinosema ratisbonensis</name>
    <dbReference type="NCBI Taxonomy" id="291195"/>
    <lineage>
        <taxon>Eukaryota</taxon>
        <taxon>Fungi</taxon>
        <taxon>Fungi incertae sedis</taxon>
        <taxon>Microsporidia</taxon>
        <taxon>Tubulinosematoidea</taxon>
        <taxon>Tubulinosematidae</taxon>
        <taxon>Tubulinosema</taxon>
    </lineage>
</organism>
<proteinExistence type="predicted"/>
<evidence type="ECO:0000313" key="3">
    <source>
        <dbReference type="Proteomes" id="UP000282876"/>
    </source>
</evidence>
<accession>A0A437AHK1</accession>
<dbReference type="Gene3D" id="1.10.472.10">
    <property type="entry name" value="Cyclin-like"/>
    <property type="match status" value="1"/>
</dbReference>
<gene>
    <name evidence="2" type="ORF">TUBRATIS_29300</name>
</gene>
<name>A0A437AHK1_9MICR</name>
<evidence type="ECO:0000259" key="1">
    <source>
        <dbReference type="Pfam" id="PF00134"/>
    </source>
</evidence>
<keyword evidence="3" id="KW-1185">Reference proteome</keyword>
<dbReference type="EMBL" id="RCSS01000818">
    <property type="protein sequence ID" value="RVD90641.1"/>
    <property type="molecule type" value="Genomic_DNA"/>
</dbReference>
<feature type="domain" description="Cyclin N-terminal" evidence="1">
    <location>
        <begin position="122"/>
        <end position="204"/>
    </location>
</feature>
<dbReference type="Proteomes" id="UP000282876">
    <property type="component" value="Unassembled WGS sequence"/>
</dbReference>
<dbReference type="SUPFAM" id="SSF47954">
    <property type="entry name" value="Cyclin-like"/>
    <property type="match status" value="1"/>
</dbReference>
<evidence type="ECO:0000313" key="2">
    <source>
        <dbReference type="EMBL" id="RVD90641.1"/>
    </source>
</evidence>
<comment type="caution">
    <text evidence="2">The sequence shown here is derived from an EMBL/GenBank/DDBJ whole genome shotgun (WGS) entry which is preliminary data.</text>
</comment>